<sequence>MVILPAARRHHRSRTLYAFGLLALLGVVTTLVVVVRYPALSATELSAPVPAPEITVVDEGSDPGPGWADRADPAAGAQGAPAGAVGVPGPAVAGAGAGAGDGTDTVVEAHRAPGGAAERRDDVSRSLFWSGVLGLAISLVGLGLVGTRRRRW</sequence>
<keyword evidence="2" id="KW-0472">Membrane</keyword>
<reference evidence="3 4" key="1">
    <citation type="submission" date="2024-10" db="EMBL/GenBank/DDBJ databases">
        <title>The Natural Products Discovery Center: Release of the First 8490 Sequenced Strains for Exploring Actinobacteria Biosynthetic Diversity.</title>
        <authorList>
            <person name="Kalkreuter E."/>
            <person name="Kautsar S.A."/>
            <person name="Yang D."/>
            <person name="Bader C.D."/>
            <person name="Teijaro C.N."/>
            <person name="Fluegel L."/>
            <person name="Davis C.M."/>
            <person name="Simpson J.R."/>
            <person name="Lauterbach L."/>
            <person name="Steele A.D."/>
            <person name="Gui C."/>
            <person name="Meng S."/>
            <person name="Li G."/>
            <person name="Viehrig K."/>
            <person name="Ye F."/>
            <person name="Su P."/>
            <person name="Kiefer A.F."/>
            <person name="Nichols A."/>
            <person name="Cepeda A.J."/>
            <person name="Yan W."/>
            <person name="Fan B."/>
            <person name="Jiang Y."/>
            <person name="Adhikari A."/>
            <person name="Zheng C.-J."/>
            <person name="Schuster L."/>
            <person name="Cowan T.M."/>
            <person name="Smanski M.J."/>
            <person name="Chevrette M.G."/>
            <person name="De Carvalho L.P.S."/>
            <person name="Shen B."/>
        </authorList>
    </citation>
    <scope>NUCLEOTIDE SEQUENCE [LARGE SCALE GENOMIC DNA]</scope>
    <source>
        <strain evidence="3 4">NPDC021253</strain>
    </source>
</reference>
<proteinExistence type="predicted"/>
<dbReference type="EMBL" id="JBIRPU010000002">
    <property type="protein sequence ID" value="MFI0791967.1"/>
    <property type="molecule type" value="Genomic_DNA"/>
</dbReference>
<name>A0ABW7SGX0_9ACTN</name>
<evidence type="ECO:0000313" key="3">
    <source>
        <dbReference type="EMBL" id="MFI0791967.1"/>
    </source>
</evidence>
<keyword evidence="4" id="KW-1185">Reference proteome</keyword>
<feature type="transmembrane region" description="Helical" evidence="2">
    <location>
        <begin position="127"/>
        <end position="146"/>
    </location>
</feature>
<evidence type="ECO:0000313" key="4">
    <source>
        <dbReference type="Proteomes" id="UP001611075"/>
    </source>
</evidence>
<gene>
    <name evidence="3" type="ORF">ACH4OY_04580</name>
</gene>
<keyword evidence="2" id="KW-1133">Transmembrane helix</keyword>
<evidence type="ECO:0000256" key="2">
    <source>
        <dbReference type="SAM" id="Phobius"/>
    </source>
</evidence>
<evidence type="ECO:0008006" key="5">
    <source>
        <dbReference type="Google" id="ProtNLM"/>
    </source>
</evidence>
<accession>A0ABW7SGX0</accession>
<feature type="transmembrane region" description="Helical" evidence="2">
    <location>
        <begin position="16"/>
        <end position="39"/>
    </location>
</feature>
<protein>
    <recommendedName>
        <fullName evidence="5">Gram-positive cocci surface proteins LPxTG domain-containing protein</fullName>
    </recommendedName>
</protein>
<dbReference type="Proteomes" id="UP001611075">
    <property type="component" value="Unassembled WGS sequence"/>
</dbReference>
<comment type="caution">
    <text evidence="3">The sequence shown here is derived from an EMBL/GenBank/DDBJ whole genome shotgun (WGS) entry which is preliminary data.</text>
</comment>
<keyword evidence="2" id="KW-0812">Transmembrane</keyword>
<feature type="region of interest" description="Disordered" evidence="1">
    <location>
        <begin position="58"/>
        <end position="83"/>
    </location>
</feature>
<organism evidence="3 4">
    <name type="scientific">Micromonospora rubida</name>
    <dbReference type="NCBI Taxonomy" id="2697657"/>
    <lineage>
        <taxon>Bacteria</taxon>
        <taxon>Bacillati</taxon>
        <taxon>Actinomycetota</taxon>
        <taxon>Actinomycetes</taxon>
        <taxon>Micromonosporales</taxon>
        <taxon>Micromonosporaceae</taxon>
        <taxon>Micromonospora</taxon>
    </lineage>
</organism>
<evidence type="ECO:0000256" key="1">
    <source>
        <dbReference type="SAM" id="MobiDB-lite"/>
    </source>
</evidence>
<dbReference type="RefSeq" id="WP_396676617.1">
    <property type="nucleotide sequence ID" value="NZ_JBIRPU010000002.1"/>
</dbReference>
<feature type="compositionally biased region" description="Low complexity" evidence="1">
    <location>
        <begin position="64"/>
        <end position="83"/>
    </location>
</feature>